<protein>
    <recommendedName>
        <fullName evidence="7">Palmitoyltransferase</fullName>
        <ecNumber evidence="7">2.3.1.225</ecNumber>
    </recommendedName>
</protein>
<evidence type="ECO:0000256" key="3">
    <source>
        <dbReference type="ARBA" id="ARBA00022692"/>
    </source>
</evidence>
<comment type="subcellular location">
    <subcellularLocation>
        <location evidence="1">Membrane</location>
        <topology evidence="1">Multi-pass membrane protein</topology>
    </subcellularLocation>
</comment>
<dbReference type="InterPro" id="IPR001594">
    <property type="entry name" value="Palmitoyltrfase_DHHC"/>
</dbReference>
<reference evidence="10 11" key="1">
    <citation type="journal article" date="2016" name="Nat. Commun.">
        <title>Extremotolerant tardigrade genome and improved radiotolerance of human cultured cells by tardigrade-unique protein.</title>
        <authorList>
            <person name="Hashimoto T."/>
            <person name="Horikawa D.D."/>
            <person name="Saito Y."/>
            <person name="Kuwahara H."/>
            <person name="Kozuka-Hata H."/>
            <person name="Shin-I T."/>
            <person name="Minakuchi Y."/>
            <person name="Ohishi K."/>
            <person name="Motoyama A."/>
            <person name="Aizu T."/>
            <person name="Enomoto A."/>
            <person name="Kondo K."/>
            <person name="Tanaka S."/>
            <person name="Hara Y."/>
            <person name="Koshikawa S."/>
            <person name="Sagara H."/>
            <person name="Miura T."/>
            <person name="Yokobori S."/>
            <person name="Miyagawa K."/>
            <person name="Suzuki Y."/>
            <person name="Kubo T."/>
            <person name="Oyama M."/>
            <person name="Kohara Y."/>
            <person name="Fujiyama A."/>
            <person name="Arakawa K."/>
            <person name="Katayama T."/>
            <person name="Toyoda A."/>
            <person name="Kunieda T."/>
        </authorList>
    </citation>
    <scope>NUCLEOTIDE SEQUENCE [LARGE SCALE GENOMIC DNA]</scope>
    <source>
        <strain evidence="10 11">YOKOZUNA-1</strain>
    </source>
</reference>
<dbReference type="Proteomes" id="UP000186922">
    <property type="component" value="Unassembled WGS sequence"/>
</dbReference>
<dbReference type="InterPro" id="IPR039859">
    <property type="entry name" value="PFA4/ZDH16/20/ERF2-like"/>
</dbReference>
<keyword evidence="11" id="KW-1185">Reference proteome</keyword>
<evidence type="ECO:0000256" key="2">
    <source>
        <dbReference type="ARBA" id="ARBA00022679"/>
    </source>
</evidence>
<dbReference type="EMBL" id="BDGG01000002">
    <property type="protein sequence ID" value="GAU93581.1"/>
    <property type="molecule type" value="Genomic_DNA"/>
</dbReference>
<dbReference type="AlphaFoldDB" id="A0A1D1UVS8"/>
<accession>A0A1D1UVS8</accession>
<evidence type="ECO:0000313" key="11">
    <source>
        <dbReference type="Proteomes" id="UP000186922"/>
    </source>
</evidence>
<evidence type="ECO:0000256" key="6">
    <source>
        <dbReference type="ARBA" id="ARBA00023315"/>
    </source>
</evidence>
<comment type="catalytic activity">
    <reaction evidence="7">
        <text>L-cysteinyl-[protein] + hexadecanoyl-CoA = S-hexadecanoyl-L-cysteinyl-[protein] + CoA</text>
        <dbReference type="Rhea" id="RHEA:36683"/>
        <dbReference type="Rhea" id="RHEA-COMP:10131"/>
        <dbReference type="Rhea" id="RHEA-COMP:11032"/>
        <dbReference type="ChEBI" id="CHEBI:29950"/>
        <dbReference type="ChEBI" id="CHEBI:57287"/>
        <dbReference type="ChEBI" id="CHEBI:57379"/>
        <dbReference type="ChEBI" id="CHEBI:74151"/>
        <dbReference type="EC" id="2.3.1.225"/>
    </reaction>
</comment>
<comment type="similarity">
    <text evidence="7">Belongs to the DHHC palmitoyltransferase family.</text>
</comment>
<dbReference type="GO" id="GO:0016020">
    <property type="term" value="C:membrane"/>
    <property type="evidence" value="ECO:0007669"/>
    <property type="project" value="UniProtKB-SubCell"/>
</dbReference>
<keyword evidence="4 7" id="KW-1133">Transmembrane helix</keyword>
<dbReference type="PANTHER" id="PTHR12246">
    <property type="entry name" value="PALMITOYLTRANSFERASE ZDHHC16"/>
    <property type="match status" value="1"/>
</dbReference>
<name>A0A1D1UVS8_RAMVA</name>
<dbReference type="PROSITE" id="PS50216">
    <property type="entry name" value="DHHC"/>
    <property type="match status" value="1"/>
</dbReference>
<comment type="domain">
    <text evidence="7">The DHHC domain is required for palmitoyltransferase activity.</text>
</comment>
<keyword evidence="2 7" id="KW-0808">Transferase</keyword>
<evidence type="ECO:0000256" key="8">
    <source>
        <dbReference type="SAM" id="MobiDB-lite"/>
    </source>
</evidence>
<keyword evidence="5 7" id="KW-0472">Membrane</keyword>
<dbReference type="STRING" id="947166.A0A1D1UVS8"/>
<keyword evidence="3 7" id="KW-0812">Transmembrane</keyword>
<evidence type="ECO:0000256" key="7">
    <source>
        <dbReference type="RuleBase" id="RU079119"/>
    </source>
</evidence>
<evidence type="ECO:0000256" key="5">
    <source>
        <dbReference type="ARBA" id="ARBA00023136"/>
    </source>
</evidence>
<dbReference type="GO" id="GO:0019706">
    <property type="term" value="F:protein-cysteine S-palmitoyltransferase activity"/>
    <property type="evidence" value="ECO:0007669"/>
    <property type="project" value="UniProtKB-EC"/>
</dbReference>
<dbReference type="Gene3D" id="2.30.30.40">
    <property type="entry name" value="SH3 Domains"/>
    <property type="match status" value="1"/>
</dbReference>
<dbReference type="EC" id="2.3.1.225" evidence="7"/>
<feature type="transmembrane region" description="Helical" evidence="7">
    <location>
        <begin position="195"/>
        <end position="223"/>
    </location>
</feature>
<feature type="domain" description="Palmitoyltransferase DHHC" evidence="9">
    <location>
        <begin position="148"/>
        <end position="303"/>
    </location>
</feature>
<evidence type="ECO:0000256" key="4">
    <source>
        <dbReference type="ARBA" id="ARBA00022989"/>
    </source>
</evidence>
<gene>
    <name evidence="10" type="primary">RvY_05503-1</name>
    <name evidence="10" type="synonym">RvY_05503.1</name>
    <name evidence="10" type="ORF">RvY_05503</name>
</gene>
<proteinExistence type="inferred from homology"/>
<sequence>MADAKLSQRKKQTPSKVDHPKNSSGKNTVSPGRDTARNGFASREELRATKDARPVGDAESWRKLLRIFHWGSLLAQFIITTISLTFLYVDTYFWPLVDRKGFLDTWACVHLLVFCASSFLTQYNFLMAIYVGPGYVPSKWIPEDKSHTQKLQWCAVCEGYKAPRSHHCRSCDRCVMKMEHHCPWINNCVGHRNHAYFLGFLFFAVMGCGQAFVVFLLIVLRIMNFAFTSTYYNHRAFRQQKTWYSMWARLFAFHLSPSFYTLPALLWIIVMTGFAVGVVLAVGALFVIQLRIILKNETSIESWILEKAAHYSSEEEDQNAKPERKRMPNPYHLGWKRNVQQVMWNITHNPAGNGIWWEVREDCDQFTLTQEQIRQKYFKNCLSVEYIAMKDYNGRIFPLVSQNFITCINFPWVVDEPRLALRPGDVVRVTRTQKHWLYGSKVPTPELKANGNTGSGDVPPYKMEEKGWFPRRVVEKVEKLEKLRQDLHEP</sequence>
<feature type="transmembrane region" description="Helical" evidence="7">
    <location>
        <begin position="67"/>
        <end position="89"/>
    </location>
</feature>
<feature type="transmembrane region" description="Helical" evidence="7">
    <location>
        <begin position="109"/>
        <end position="131"/>
    </location>
</feature>
<organism evidence="10 11">
    <name type="scientific">Ramazzottius varieornatus</name>
    <name type="common">Water bear</name>
    <name type="synonym">Tardigrade</name>
    <dbReference type="NCBI Taxonomy" id="947166"/>
    <lineage>
        <taxon>Eukaryota</taxon>
        <taxon>Metazoa</taxon>
        <taxon>Ecdysozoa</taxon>
        <taxon>Tardigrada</taxon>
        <taxon>Eutardigrada</taxon>
        <taxon>Parachela</taxon>
        <taxon>Hypsibioidea</taxon>
        <taxon>Ramazzottiidae</taxon>
        <taxon>Ramazzottius</taxon>
    </lineage>
</organism>
<evidence type="ECO:0000259" key="9">
    <source>
        <dbReference type="Pfam" id="PF01529"/>
    </source>
</evidence>
<dbReference type="OrthoDB" id="331948at2759"/>
<evidence type="ECO:0000313" key="10">
    <source>
        <dbReference type="EMBL" id="GAU93581.1"/>
    </source>
</evidence>
<dbReference type="Pfam" id="PF01529">
    <property type="entry name" value="DHHC"/>
    <property type="match status" value="1"/>
</dbReference>
<evidence type="ECO:0000256" key="1">
    <source>
        <dbReference type="ARBA" id="ARBA00004141"/>
    </source>
</evidence>
<comment type="caution">
    <text evidence="10">The sequence shown here is derived from an EMBL/GenBank/DDBJ whole genome shotgun (WGS) entry which is preliminary data.</text>
</comment>
<feature type="region of interest" description="Disordered" evidence="8">
    <location>
        <begin position="1"/>
        <end position="43"/>
    </location>
</feature>
<feature type="transmembrane region" description="Helical" evidence="7">
    <location>
        <begin position="264"/>
        <end position="288"/>
    </location>
</feature>
<keyword evidence="6 7" id="KW-0012">Acyltransferase</keyword>